<evidence type="ECO:0000313" key="2">
    <source>
        <dbReference type="Proteomes" id="UP000479710"/>
    </source>
</evidence>
<reference evidence="1 2" key="1">
    <citation type="submission" date="2019-11" db="EMBL/GenBank/DDBJ databases">
        <title>Whole genome sequence of Oryza granulata.</title>
        <authorList>
            <person name="Li W."/>
        </authorList>
    </citation>
    <scope>NUCLEOTIDE SEQUENCE [LARGE SCALE GENOMIC DNA]</scope>
    <source>
        <strain evidence="2">cv. Menghai</strain>
        <tissue evidence="1">Leaf</tissue>
    </source>
</reference>
<comment type="caution">
    <text evidence="1">The sequence shown here is derived from an EMBL/GenBank/DDBJ whole genome shotgun (WGS) entry which is preliminary data.</text>
</comment>
<dbReference type="OrthoDB" id="689746at2759"/>
<dbReference type="EMBL" id="SPHZ02000005">
    <property type="protein sequence ID" value="KAF0916310.1"/>
    <property type="molecule type" value="Genomic_DNA"/>
</dbReference>
<protein>
    <submittedName>
        <fullName evidence="1">Uncharacterized protein</fullName>
    </submittedName>
</protein>
<accession>A0A6G1DUW1</accession>
<sequence>MDSEGSLPLWVVLDSHVLVRDEIGVEAGRSEWAMLRCDKRKSNGCGSDGDLVVDGLTLFALLADPPGLSALYLHRSDDVAKAKGP</sequence>
<organism evidence="1 2">
    <name type="scientific">Oryza meyeriana var. granulata</name>
    <dbReference type="NCBI Taxonomy" id="110450"/>
    <lineage>
        <taxon>Eukaryota</taxon>
        <taxon>Viridiplantae</taxon>
        <taxon>Streptophyta</taxon>
        <taxon>Embryophyta</taxon>
        <taxon>Tracheophyta</taxon>
        <taxon>Spermatophyta</taxon>
        <taxon>Magnoliopsida</taxon>
        <taxon>Liliopsida</taxon>
        <taxon>Poales</taxon>
        <taxon>Poaceae</taxon>
        <taxon>BOP clade</taxon>
        <taxon>Oryzoideae</taxon>
        <taxon>Oryzeae</taxon>
        <taxon>Oryzinae</taxon>
        <taxon>Oryza</taxon>
        <taxon>Oryza meyeriana</taxon>
    </lineage>
</organism>
<evidence type="ECO:0000313" key="1">
    <source>
        <dbReference type="EMBL" id="KAF0916310.1"/>
    </source>
</evidence>
<dbReference type="AlphaFoldDB" id="A0A6G1DUW1"/>
<name>A0A6G1DUW1_9ORYZ</name>
<dbReference type="Proteomes" id="UP000479710">
    <property type="component" value="Unassembled WGS sequence"/>
</dbReference>
<gene>
    <name evidence="1" type="ORF">E2562_005913</name>
</gene>
<proteinExistence type="predicted"/>
<keyword evidence="2" id="KW-1185">Reference proteome</keyword>